<feature type="compositionally biased region" description="Pro residues" evidence="1">
    <location>
        <begin position="591"/>
        <end position="607"/>
    </location>
</feature>
<dbReference type="AlphaFoldDB" id="A0A9P4L8E8"/>
<evidence type="ECO:0000256" key="1">
    <source>
        <dbReference type="SAM" id="MobiDB-lite"/>
    </source>
</evidence>
<feature type="compositionally biased region" description="Polar residues" evidence="1">
    <location>
        <begin position="623"/>
        <end position="632"/>
    </location>
</feature>
<evidence type="ECO:0000313" key="2">
    <source>
        <dbReference type="EMBL" id="KAF1845960.1"/>
    </source>
</evidence>
<feature type="compositionally biased region" description="Basic residues" evidence="1">
    <location>
        <begin position="701"/>
        <end position="722"/>
    </location>
</feature>
<dbReference type="GeneID" id="63852835"/>
<dbReference type="OrthoDB" id="5431013at2759"/>
<proteinExistence type="predicted"/>
<dbReference type="RefSeq" id="XP_040788523.1">
    <property type="nucleotide sequence ID" value="XM_040935584.1"/>
</dbReference>
<feature type="region of interest" description="Disordered" evidence="1">
    <location>
        <begin position="89"/>
        <end position="111"/>
    </location>
</feature>
<accession>A0A9P4L8E8</accession>
<gene>
    <name evidence="2" type="ORF">K460DRAFT_386349</name>
</gene>
<comment type="caution">
    <text evidence="2">The sequence shown here is derived from an EMBL/GenBank/DDBJ whole genome shotgun (WGS) entry which is preliminary data.</text>
</comment>
<feature type="compositionally biased region" description="Polar residues" evidence="1">
    <location>
        <begin position="356"/>
        <end position="369"/>
    </location>
</feature>
<name>A0A9P4L8E8_9PLEO</name>
<dbReference type="EMBL" id="ML976616">
    <property type="protein sequence ID" value="KAF1845960.1"/>
    <property type="molecule type" value="Genomic_DNA"/>
</dbReference>
<dbReference type="Proteomes" id="UP000800039">
    <property type="component" value="Unassembled WGS sequence"/>
</dbReference>
<organism evidence="2 3">
    <name type="scientific">Cucurbitaria berberidis CBS 394.84</name>
    <dbReference type="NCBI Taxonomy" id="1168544"/>
    <lineage>
        <taxon>Eukaryota</taxon>
        <taxon>Fungi</taxon>
        <taxon>Dikarya</taxon>
        <taxon>Ascomycota</taxon>
        <taxon>Pezizomycotina</taxon>
        <taxon>Dothideomycetes</taxon>
        <taxon>Pleosporomycetidae</taxon>
        <taxon>Pleosporales</taxon>
        <taxon>Pleosporineae</taxon>
        <taxon>Cucurbitariaceae</taxon>
        <taxon>Cucurbitaria</taxon>
    </lineage>
</organism>
<feature type="compositionally biased region" description="Low complexity" evidence="1">
    <location>
        <begin position="549"/>
        <end position="562"/>
    </location>
</feature>
<feature type="compositionally biased region" description="Low complexity" evidence="1">
    <location>
        <begin position="370"/>
        <end position="382"/>
    </location>
</feature>
<evidence type="ECO:0000313" key="3">
    <source>
        <dbReference type="Proteomes" id="UP000800039"/>
    </source>
</evidence>
<reference evidence="2" key="1">
    <citation type="submission" date="2020-01" db="EMBL/GenBank/DDBJ databases">
        <authorList>
            <consortium name="DOE Joint Genome Institute"/>
            <person name="Haridas S."/>
            <person name="Albert R."/>
            <person name="Binder M."/>
            <person name="Bloem J."/>
            <person name="Labutti K."/>
            <person name="Salamov A."/>
            <person name="Andreopoulos B."/>
            <person name="Baker S.E."/>
            <person name="Barry K."/>
            <person name="Bills G."/>
            <person name="Bluhm B.H."/>
            <person name="Cannon C."/>
            <person name="Castanera R."/>
            <person name="Culley D.E."/>
            <person name="Daum C."/>
            <person name="Ezra D."/>
            <person name="Gonzalez J.B."/>
            <person name="Henrissat B."/>
            <person name="Kuo A."/>
            <person name="Liang C."/>
            <person name="Lipzen A."/>
            <person name="Lutzoni F."/>
            <person name="Magnuson J."/>
            <person name="Mondo S."/>
            <person name="Nolan M."/>
            <person name="Ohm R."/>
            <person name="Pangilinan J."/>
            <person name="Park H.-J."/>
            <person name="Ramirez L."/>
            <person name="Alfaro M."/>
            <person name="Sun H."/>
            <person name="Tritt A."/>
            <person name="Yoshinaga Y."/>
            <person name="Zwiers L.-H."/>
            <person name="Turgeon B.G."/>
            <person name="Goodwin S.B."/>
            <person name="Spatafora J.W."/>
            <person name="Crous P.W."/>
            <person name="Grigoriev I.V."/>
        </authorList>
    </citation>
    <scope>NUCLEOTIDE SEQUENCE</scope>
    <source>
        <strain evidence="2">CBS 394.84</strain>
    </source>
</reference>
<keyword evidence="3" id="KW-1185">Reference proteome</keyword>
<feature type="region of interest" description="Disordered" evidence="1">
    <location>
        <begin position="501"/>
        <end position="727"/>
    </location>
</feature>
<feature type="compositionally biased region" description="Basic and acidic residues" evidence="1">
    <location>
        <begin position="93"/>
        <end position="111"/>
    </location>
</feature>
<feature type="region of interest" description="Disordered" evidence="1">
    <location>
        <begin position="279"/>
        <end position="382"/>
    </location>
</feature>
<protein>
    <submittedName>
        <fullName evidence="2">Uncharacterized protein</fullName>
    </submittedName>
</protein>
<sequence length="746" mass="83111">MAVLAEILPLVSRSSHLALELYRAAAKSQEVARDFVKVASAINEFALILKQVGTIIKEDDRLPSHEATETLEDVIEQSQNILAEIDSASSTRGDIDDNRRDSARFRQSDHRGHDATASARLDYLTAHLQALRSTLAVLLQTLYTAQSIMWSRLRPTVSPQQAGRAVANEKTQLETLIMEQQLSILYTLKIHHQAPQPDARLLMEADSSQSLIALKRENTPVPASLHRFQDDYVASLDISPSSETEWLQAVCSITSSQSERLLERWTSLPQFEIRLKDAERDERKQKQENQQPMVESDSEEEERRYRSKLAGSGTKLSQRQDTETVQPLFSDPTTLPMPVPESKYGPKAPLSPAASPRTSRNSLPANGQYSPDSPRSSISSLPVEAAAAMEAKDEDDDLDLEIPWVLCTRKYYWKYIDAKQVGSNTDQLPSIAFMERNSWTEIMASWVCKEAIKEAGYRVTQVQKDRRDGRRTKLETCFCIDKPLQFDQVKRLVERTVEIYRTTAPRTPPPRIRRSSFQRAPPINMLKAPAPDRERTPIPRNTHPPLERSTSSLLYPLQPPSLDRSMSMPGPTGLAPPKALGQPPNLYIQMPPGPYTPQPQLPGPPQSPRVGVYPPQAGPYSPQIMNPNSPQFPYSPGALPLNHASMPPHLQPPPYPGGYSVPQSSPLRQSYLHPNPNPNPSKSKYDDTTTSDSESGDRERSRRHRSKSRNRHAAGKKKKSHGTSKAVGALMGVGGLTALLDGLSGL</sequence>
<feature type="compositionally biased region" description="Polar residues" evidence="1">
    <location>
        <begin position="314"/>
        <end position="333"/>
    </location>
</feature>